<accession>A0ACC3MW46</accession>
<reference evidence="1" key="1">
    <citation type="submission" date="2023-07" db="EMBL/GenBank/DDBJ databases">
        <title>Black Yeasts Isolated from many extreme environments.</title>
        <authorList>
            <person name="Coleine C."/>
            <person name="Stajich J.E."/>
            <person name="Selbmann L."/>
        </authorList>
    </citation>
    <scope>NUCLEOTIDE SEQUENCE</scope>
    <source>
        <strain evidence="1">CCFEE 5714</strain>
    </source>
</reference>
<proteinExistence type="predicted"/>
<keyword evidence="2" id="KW-1185">Reference proteome</keyword>
<dbReference type="Proteomes" id="UP001281147">
    <property type="component" value="Unassembled WGS sequence"/>
</dbReference>
<name>A0ACC3MW46_9PEZI</name>
<comment type="caution">
    <text evidence="1">The sequence shown here is derived from an EMBL/GenBank/DDBJ whole genome shotgun (WGS) entry which is preliminary data.</text>
</comment>
<evidence type="ECO:0000313" key="1">
    <source>
        <dbReference type="EMBL" id="KAK3703329.1"/>
    </source>
</evidence>
<protein>
    <submittedName>
        <fullName evidence="1">Uncharacterized protein</fullName>
    </submittedName>
</protein>
<evidence type="ECO:0000313" key="2">
    <source>
        <dbReference type="Proteomes" id="UP001281147"/>
    </source>
</evidence>
<sequence length="220" mass="25360">MAALAKDTEVASPEQQISISARGLTVNLPFDMVKDIVNQRSEQELERLKRHIMHLQNRNTFLLRLPAELRNNIYELVIRAHLQNPEHHSYQQTLANCVKPPLLSTSQQLRSEGQLLYFGKFMTTERYDRSRDEWSTLPAEEASQLALCPLKLPMYLKPYLNLPPRVRQTMVRNAYRKCVITGSCAYLIFSADGGNLPPVWTARLYGCLWEEQKVSGHYNS</sequence>
<organism evidence="1 2">
    <name type="scientific">Vermiconidia calcicola</name>
    <dbReference type="NCBI Taxonomy" id="1690605"/>
    <lineage>
        <taxon>Eukaryota</taxon>
        <taxon>Fungi</taxon>
        <taxon>Dikarya</taxon>
        <taxon>Ascomycota</taxon>
        <taxon>Pezizomycotina</taxon>
        <taxon>Dothideomycetes</taxon>
        <taxon>Dothideomycetidae</taxon>
        <taxon>Mycosphaerellales</taxon>
        <taxon>Extremaceae</taxon>
        <taxon>Vermiconidia</taxon>
    </lineage>
</organism>
<gene>
    <name evidence="1" type="ORF">LTR37_014541</name>
</gene>
<dbReference type="EMBL" id="JAUTXU010000153">
    <property type="protein sequence ID" value="KAK3703329.1"/>
    <property type="molecule type" value="Genomic_DNA"/>
</dbReference>